<evidence type="ECO:0000313" key="4">
    <source>
        <dbReference type="Proteomes" id="UP000572680"/>
    </source>
</evidence>
<accession>A0A7W3LHW7</accession>
<dbReference type="AlphaFoldDB" id="A0A7W3LHW7"/>
<gene>
    <name evidence="3" type="ORF">HNR61_000070</name>
</gene>
<dbReference type="EMBL" id="JACJIA010000001">
    <property type="protein sequence ID" value="MBA8948472.1"/>
    <property type="molecule type" value="Genomic_DNA"/>
</dbReference>
<reference evidence="3 4" key="1">
    <citation type="submission" date="2020-08" db="EMBL/GenBank/DDBJ databases">
        <title>Genomic Encyclopedia of Type Strains, Phase IV (KMG-IV): sequencing the most valuable type-strain genomes for metagenomic binning, comparative biology and taxonomic classification.</title>
        <authorList>
            <person name="Goeker M."/>
        </authorList>
    </citation>
    <scope>NUCLEOTIDE SEQUENCE [LARGE SCALE GENOMIC DNA]</scope>
    <source>
        <strain evidence="3 4">DSM 44197</strain>
    </source>
</reference>
<dbReference type="InterPro" id="IPR023346">
    <property type="entry name" value="Lysozyme-like_dom_sf"/>
</dbReference>
<name>A0A7W3LHW7_ACTNM</name>
<evidence type="ECO:0000313" key="3">
    <source>
        <dbReference type="EMBL" id="MBA8948472.1"/>
    </source>
</evidence>
<dbReference type="InterPro" id="IPR008258">
    <property type="entry name" value="Transglycosylase_SLT_dom_1"/>
</dbReference>
<feature type="domain" description="Transglycosylase SLT" evidence="2">
    <location>
        <begin position="82"/>
        <end position="153"/>
    </location>
</feature>
<keyword evidence="4" id="KW-1185">Reference proteome</keyword>
<comment type="caution">
    <text evidence="3">The sequence shown here is derived from an EMBL/GenBank/DDBJ whole genome shotgun (WGS) entry which is preliminary data.</text>
</comment>
<dbReference type="Proteomes" id="UP000572680">
    <property type="component" value="Unassembled WGS sequence"/>
</dbReference>
<evidence type="ECO:0000259" key="2">
    <source>
        <dbReference type="Pfam" id="PF01464"/>
    </source>
</evidence>
<protein>
    <recommendedName>
        <fullName evidence="2">Transglycosylase SLT domain-containing protein</fullName>
    </recommendedName>
</protein>
<sequence>MSSLTRTVVRIVSLGSATALVCAPLATSPVGNAAADRGAAHTATANQQQVHERRELKLRGRMGRAERNKLIAHTMMARYGWRNSRQFRCLERLWARESRWNERAHNASTGAYGIPQALPGTKMASAGSDWRTDPRTQVRWGLRYIKNRYGSPCSAWNHLQASGWY</sequence>
<keyword evidence="1" id="KW-0732">Signal</keyword>
<dbReference type="Pfam" id="PF01464">
    <property type="entry name" value="SLT"/>
    <property type="match status" value="1"/>
</dbReference>
<evidence type="ECO:0000256" key="1">
    <source>
        <dbReference type="SAM" id="SignalP"/>
    </source>
</evidence>
<feature type="chain" id="PRO_5038841589" description="Transglycosylase SLT domain-containing protein" evidence="1">
    <location>
        <begin position="34"/>
        <end position="165"/>
    </location>
</feature>
<dbReference type="SUPFAM" id="SSF53955">
    <property type="entry name" value="Lysozyme-like"/>
    <property type="match status" value="1"/>
</dbReference>
<organism evidence="3 4">
    <name type="scientific">Actinomadura namibiensis</name>
    <dbReference type="NCBI Taxonomy" id="182080"/>
    <lineage>
        <taxon>Bacteria</taxon>
        <taxon>Bacillati</taxon>
        <taxon>Actinomycetota</taxon>
        <taxon>Actinomycetes</taxon>
        <taxon>Streptosporangiales</taxon>
        <taxon>Thermomonosporaceae</taxon>
        <taxon>Actinomadura</taxon>
    </lineage>
</organism>
<proteinExistence type="predicted"/>
<dbReference type="Gene3D" id="1.10.530.10">
    <property type="match status" value="1"/>
</dbReference>
<feature type="signal peptide" evidence="1">
    <location>
        <begin position="1"/>
        <end position="33"/>
    </location>
</feature>
<dbReference type="RefSeq" id="WP_312897697.1">
    <property type="nucleotide sequence ID" value="NZ_BAAALP010000042.1"/>
</dbReference>